<comment type="subcellular location">
    <subcellularLocation>
        <location evidence="1">Membrane</location>
        <topology evidence="1">Multi-pass membrane protein</topology>
    </subcellularLocation>
</comment>
<keyword evidence="9" id="KW-0407">Ion channel</keyword>
<organism evidence="11 12">
    <name type="scientific">Aliikangiella maris</name>
    <dbReference type="NCBI Taxonomy" id="3162458"/>
    <lineage>
        <taxon>Bacteria</taxon>
        <taxon>Pseudomonadati</taxon>
        <taxon>Pseudomonadota</taxon>
        <taxon>Gammaproteobacteria</taxon>
        <taxon>Oceanospirillales</taxon>
        <taxon>Pleioneaceae</taxon>
        <taxon>Aliikangiella</taxon>
    </lineage>
</organism>
<dbReference type="InterPro" id="IPR001807">
    <property type="entry name" value="ClC"/>
</dbReference>
<proteinExistence type="predicted"/>
<dbReference type="Gene3D" id="1.10.3080.10">
    <property type="entry name" value="Clc chloride channel"/>
    <property type="match status" value="1"/>
</dbReference>
<dbReference type="Pfam" id="PF00654">
    <property type="entry name" value="Voltage_CLC"/>
    <property type="match status" value="1"/>
</dbReference>
<dbReference type="PANTHER" id="PTHR43427:SF6">
    <property type="entry name" value="CHLORIDE CHANNEL PROTEIN CLC-E"/>
    <property type="match status" value="1"/>
</dbReference>
<evidence type="ECO:0000313" key="11">
    <source>
        <dbReference type="EMBL" id="MET1256999.1"/>
    </source>
</evidence>
<feature type="transmembrane region" description="Helical" evidence="10">
    <location>
        <begin position="304"/>
        <end position="327"/>
    </location>
</feature>
<dbReference type="InterPro" id="IPR014743">
    <property type="entry name" value="Cl-channel_core"/>
</dbReference>
<dbReference type="CDD" id="cd00400">
    <property type="entry name" value="Voltage_gated_ClC"/>
    <property type="match status" value="1"/>
</dbReference>
<feature type="transmembrane region" description="Helical" evidence="10">
    <location>
        <begin position="361"/>
        <end position="384"/>
    </location>
</feature>
<evidence type="ECO:0000256" key="9">
    <source>
        <dbReference type="ARBA" id="ARBA00023303"/>
    </source>
</evidence>
<keyword evidence="8" id="KW-0868">Chloride</keyword>
<name>A0ABV2BYL7_9GAMM</name>
<sequence length="593" mass="64080">MPLIETIRLKLGSLNALPILAVMGLVSGLLAGGVVILFRLFIESGVILWHRGDGNEKLEFAPWWIRLLLPLIGGFLVGYVLHKVGKERRQVGVGHVLERMTFHQGYLSWRNAVVQFLVGGLTIATGQSVGREGPSIHLGSTAGSWLGQQMNLPNNSIRILVGCGTAAAISASFNTPLAGVIFAMEVVMMEYAVTSFIPLILASVSAAILSRIVFGNDVAFIVPSLDLVSLWEIPYFIFLGLIIGCVASVFIIATRIVASRTISWPSWLKCGTAGTCVGILALGAPQIMGIGYDTVNSALHSDLSIQILAIAFIGKLLATIICSGLSLPGGVIGPAMFIGAMIGGLLGSLGGLILPEYASEYAFYSMIGMSSMMSAILQAPLAALMALLELTNNPNILLPGMLVLVISNLVVSQLFKQPSIFQSQMKVKGLDLKVSPLSQFLRSVGVAGLMERKVAVSNRIISYQEAESLLDTTPRWILIKEDNAPKSLMAANDLARYFIAQKEADEQARQKAEEQEEEFKSELGDIDLLSIPADRQDIASVYLQGNLEQALDTMEREQVDAVYIFRTTTPTTDKIYGVLTREVIESHYSYKSS</sequence>
<keyword evidence="6 10" id="KW-0472">Membrane</keyword>
<reference evidence="11 12" key="1">
    <citation type="submission" date="2024-06" db="EMBL/GenBank/DDBJ databases">
        <authorList>
            <person name="Li F."/>
        </authorList>
    </citation>
    <scope>NUCLEOTIDE SEQUENCE [LARGE SCALE GENOMIC DNA]</scope>
    <source>
        <strain evidence="11 12">GXAS 311</strain>
    </source>
</reference>
<dbReference type="RefSeq" id="WP_353897582.1">
    <property type="nucleotide sequence ID" value="NZ_JBEVCJ010000032.1"/>
</dbReference>
<feature type="transmembrane region" description="Helical" evidence="10">
    <location>
        <begin position="191"/>
        <end position="213"/>
    </location>
</feature>
<feature type="transmembrane region" description="Helical" evidence="10">
    <location>
        <begin position="270"/>
        <end position="292"/>
    </location>
</feature>
<keyword evidence="12" id="KW-1185">Reference proteome</keyword>
<dbReference type="SUPFAM" id="SSF81340">
    <property type="entry name" value="Clc chloride channel"/>
    <property type="match status" value="1"/>
</dbReference>
<feature type="transmembrane region" description="Helical" evidence="10">
    <location>
        <begin position="396"/>
        <end position="415"/>
    </location>
</feature>
<keyword evidence="4 10" id="KW-1133">Transmembrane helix</keyword>
<accession>A0ABV2BYL7</accession>
<protein>
    <submittedName>
        <fullName evidence="11">Chloride channel protein</fullName>
    </submittedName>
</protein>
<comment type="caution">
    <text evidence="11">The sequence shown here is derived from an EMBL/GenBank/DDBJ whole genome shotgun (WGS) entry which is preliminary data.</text>
</comment>
<keyword evidence="7" id="KW-0869">Chloride channel</keyword>
<evidence type="ECO:0000256" key="5">
    <source>
        <dbReference type="ARBA" id="ARBA00023065"/>
    </source>
</evidence>
<evidence type="ECO:0000256" key="10">
    <source>
        <dbReference type="SAM" id="Phobius"/>
    </source>
</evidence>
<dbReference type="PANTHER" id="PTHR43427">
    <property type="entry name" value="CHLORIDE CHANNEL PROTEIN CLC-E"/>
    <property type="match status" value="1"/>
</dbReference>
<evidence type="ECO:0000256" key="6">
    <source>
        <dbReference type="ARBA" id="ARBA00023136"/>
    </source>
</evidence>
<dbReference type="Proteomes" id="UP001548189">
    <property type="component" value="Unassembled WGS sequence"/>
</dbReference>
<dbReference type="PRINTS" id="PR00762">
    <property type="entry name" value="CLCHANNEL"/>
</dbReference>
<feature type="transmembrane region" description="Helical" evidence="10">
    <location>
        <begin position="334"/>
        <end position="355"/>
    </location>
</feature>
<feature type="transmembrane region" description="Helical" evidence="10">
    <location>
        <begin position="233"/>
        <end position="258"/>
    </location>
</feature>
<dbReference type="EMBL" id="JBEVCJ010000032">
    <property type="protein sequence ID" value="MET1256999.1"/>
    <property type="molecule type" value="Genomic_DNA"/>
</dbReference>
<gene>
    <name evidence="11" type="ORF">ABVT43_17785</name>
</gene>
<feature type="transmembrane region" description="Helical" evidence="10">
    <location>
        <begin position="63"/>
        <end position="81"/>
    </location>
</feature>
<evidence type="ECO:0000313" key="12">
    <source>
        <dbReference type="Proteomes" id="UP001548189"/>
    </source>
</evidence>
<evidence type="ECO:0000256" key="2">
    <source>
        <dbReference type="ARBA" id="ARBA00022448"/>
    </source>
</evidence>
<feature type="transmembrane region" description="Helical" evidence="10">
    <location>
        <begin position="159"/>
        <end position="184"/>
    </location>
</feature>
<keyword evidence="5" id="KW-0406">Ion transport</keyword>
<evidence type="ECO:0000256" key="3">
    <source>
        <dbReference type="ARBA" id="ARBA00022692"/>
    </source>
</evidence>
<keyword evidence="2" id="KW-0813">Transport</keyword>
<evidence type="ECO:0000256" key="7">
    <source>
        <dbReference type="ARBA" id="ARBA00023173"/>
    </source>
</evidence>
<evidence type="ECO:0000256" key="8">
    <source>
        <dbReference type="ARBA" id="ARBA00023214"/>
    </source>
</evidence>
<feature type="transmembrane region" description="Helical" evidence="10">
    <location>
        <begin position="20"/>
        <end position="42"/>
    </location>
</feature>
<dbReference type="InterPro" id="IPR050368">
    <property type="entry name" value="ClC-type_chloride_channel"/>
</dbReference>
<evidence type="ECO:0000256" key="1">
    <source>
        <dbReference type="ARBA" id="ARBA00004141"/>
    </source>
</evidence>
<keyword evidence="3 10" id="KW-0812">Transmembrane</keyword>
<evidence type="ECO:0000256" key="4">
    <source>
        <dbReference type="ARBA" id="ARBA00022989"/>
    </source>
</evidence>